<sequence>MGLFSWISGSTPNATSTPVVDSTSRTFSGDLETVPRNNTRCYTIEGYMECGYFQDALKLGSKVAEAGRASGNSSGEVHVDTNIFSESEFFKSRLAQVRRQVPGSERHRSCPIVYEGCEPSEYRYVGGYDAFVALAAKRHHVKP</sequence>
<organism evidence="2 3">
    <name type="scientific">Catenaria anguillulae PL171</name>
    <dbReference type="NCBI Taxonomy" id="765915"/>
    <lineage>
        <taxon>Eukaryota</taxon>
        <taxon>Fungi</taxon>
        <taxon>Fungi incertae sedis</taxon>
        <taxon>Blastocladiomycota</taxon>
        <taxon>Blastocladiomycetes</taxon>
        <taxon>Blastocladiales</taxon>
        <taxon>Catenariaceae</taxon>
        <taxon>Catenaria</taxon>
    </lineage>
</organism>
<feature type="compositionally biased region" description="Polar residues" evidence="1">
    <location>
        <begin position="7"/>
        <end position="21"/>
    </location>
</feature>
<name>A0A1Y2HMZ3_9FUNG</name>
<evidence type="ECO:0000313" key="2">
    <source>
        <dbReference type="EMBL" id="ORZ34482.1"/>
    </source>
</evidence>
<dbReference type="OrthoDB" id="2114940at2759"/>
<proteinExistence type="predicted"/>
<evidence type="ECO:0000313" key="3">
    <source>
        <dbReference type="Proteomes" id="UP000193411"/>
    </source>
</evidence>
<evidence type="ECO:0000256" key="1">
    <source>
        <dbReference type="SAM" id="MobiDB-lite"/>
    </source>
</evidence>
<comment type="caution">
    <text evidence="2">The sequence shown here is derived from an EMBL/GenBank/DDBJ whole genome shotgun (WGS) entry which is preliminary data.</text>
</comment>
<gene>
    <name evidence="2" type="ORF">BCR44DRAFT_49419</name>
</gene>
<dbReference type="Proteomes" id="UP000193411">
    <property type="component" value="Unassembled WGS sequence"/>
</dbReference>
<dbReference type="EMBL" id="MCFL01000028">
    <property type="protein sequence ID" value="ORZ34482.1"/>
    <property type="molecule type" value="Genomic_DNA"/>
</dbReference>
<accession>A0A1Y2HMZ3</accession>
<keyword evidence="3" id="KW-1185">Reference proteome</keyword>
<dbReference type="AlphaFoldDB" id="A0A1Y2HMZ3"/>
<reference evidence="2 3" key="1">
    <citation type="submission" date="2016-07" db="EMBL/GenBank/DDBJ databases">
        <title>Pervasive Adenine N6-methylation of Active Genes in Fungi.</title>
        <authorList>
            <consortium name="DOE Joint Genome Institute"/>
            <person name="Mondo S.J."/>
            <person name="Dannebaum R.O."/>
            <person name="Kuo R.C."/>
            <person name="Labutti K."/>
            <person name="Haridas S."/>
            <person name="Kuo A."/>
            <person name="Salamov A."/>
            <person name="Ahrendt S.R."/>
            <person name="Lipzen A."/>
            <person name="Sullivan W."/>
            <person name="Andreopoulos W.B."/>
            <person name="Clum A."/>
            <person name="Lindquist E."/>
            <person name="Daum C."/>
            <person name="Ramamoorthy G.K."/>
            <person name="Gryganskyi A."/>
            <person name="Culley D."/>
            <person name="Magnuson J.K."/>
            <person name="James T.Y."/>
            <person name="O'Malley M.A."/>
            <person name="Stajich J.E."/>
            <person name="Spatafora J.W."/>
            <person name="Visel A."/>
            <person name="Grigoriev I.V."/>
        </authorList>
    </citation>
    <scope>NUCLEOTIDE SEQUENCE [LARGE SCALE GENOMIC DNA]</scope>
    <source>
        <strain evidence="2 3">PL171</strain>
    </source>
</reference>
<feature type="region of interest" description="Disordered" evidence="1">
    <location>
        <begin position="1"/>
        <end position="21"/>
    </location>
</feature>
<protein>
    <submittedName>
        <fullName evidence="2">Uncharacterized protein</fullName>
    </submittedName>
</protein>